<dbReference type="InterPro" id="IPR050143">
    <property type="entry name" value="TRIM/RBCC"/>
</dbReference>
<dbReference type="Proteomes" id="UP001066276">
    <property type="component" value="Chromosome 6"/>
</dbReference>
<evidence type="ECO:0000256" key="1">
    <source>
        <dbReference type="SAM" id="Coils"/>
    </source>
</evidence>
<dbReference type="AlphaFoldDB" id="A0AAV7Q217"/>
<proteinExistence type="predicted"/>
<sequence length="99" mass="11336">MVVSGSGGSRAGSVIFDNKLRTEKEKIDSEFRKLQQLLKENEQTLHRRLEEMEKKITMVENANITKLSNQIASLSALITEIEKKCKAPAWELLKVRYCL</sequence>
<dbReference type="PANTHER" id="PTHR24103">
    <property type="entry name" value="E3 UBIQUITIN-PROTEIN LIGASE TRIM"/>
    <property type="match status" value="1"/>
</dbReference>
<comment type="caution">
    <text evidence="2">The sequence shown here is derived from an EMBL/GenBank/DDBJ whole genome shotgun (WGS) entry which is preliminary data.</text>
</comment>
<keyword evidence="1" id="KW-0175">Coiled coil</keyword>
<evidence type="ECO:0000313" key="2">
    <source>
        <dbReference type="EMBL" id="KAJ1134279.1"/>
    </source>
</evidence>
<accession>A0AAV7Q217</accession>
<keyword evidence="3" id="KW-1185">Reference proteome</keyword>
<gene>
    <name evidence="2" type="ORF">NDU88_000732</name>
</gene>
<organism evidence="2 3">
    <name type="scientific">Pleurodeles waltl</name>
    <name type="common">Iberian ribbed newt</name>
    <dbReference type="NCBI Taxonomy" id="8319"/>
    <lineage>
        <taxon>Eukaryota</taxon>
        <taxon>Metazoa</taxon>
        <taxon>Chordata</taxon>
        <taxon>Craniata</taxon>
        <taxon>Vertebrata</taxon>
        <taxon>Euteleostomi</taxon>
        <taxon>Amphibia</taxon>
        <taxon>Batrachia</taxon>
        <taxon>Caudata</taxon>
        <taxon>Salamandroidea</taxon>
        <taxon>Salamandridae</taxon>
        <taxon>Pleurodelinae</taxon>
        <taxon>Pleurodeles</taxon>
    </lineage>
</organism>
<feature type="coiled-coil region" evidence="1">
    <location>
        <begin position="20"/>
        <end position="84"/>
    </location>
</feature>
<evidence type="ECO:0000313" key="3">
    <source>
        <dbReference type="Proteomes" id="UP001066276"/>
    </source>
</evidence>
<dbReference type="EMBL" id="JANPWB010000010">
    <property type="protein sequence ID" value="KAJ1134279.1"/>
    <property type="molecule type" value="Genomic_DNA"/>
</dbReference>
<protein>
    <submittedName>
        <fullName evidence="2">Uncharacterized protein</fullName>
    </submittedName>
</protein>
<reference evidence="2" key="1">
    <citation type="journal article" date="2022" name="bioRxiv">
        <title>Sequencing and chromosome-scale assembly of the giantPleurodeles waltlgenome.</title>
        <authorList>
            <person name="Brown T."/>
            <person name="Elewa A."/>
            <person name="Iarovenko S."/>
            <person name="Subramanian E."/>
            <person name="Araus A.J."/>
            <person name="Petzold A."/>
            <person name="Susuki M."/>
            <person name="Suzuki K.-i.T."/>
            <person name="Hayashi T."/>
            <person name="Toyoda A."/>
            <person name="Oliveira C."/>
            <person name="Osipova E."/>
            <person name="Leigh N.D."/>
            <person name="Simon A."/>
            <person name="Yun M.H."/>
        </authorList>
    </citation>
    <scope>NUCLEOTIDE SEQUENCE</scope>
    <source>
        <strain evidence="2">20211129_DDA</strain>
        <tissue evidence="2">Liver</tissue>
    </source>
</reference>
<name>A0AAV7Q217_PLEWA</name>